<keyword evidence="1" id="KW-0040">ANK repeat</keyword>
<dbReference type="EMBL" id="AGNL01012781">
    <property type="protein sequence ID" value="EJK67687.1"/>
    <property type="molecule type" value="Genomic_DNA"/>
</dbReference>
<keyword evidence="3" id="KW-0812">Transmembrane</keyword>
<dbReference type="InterPro" id="IPR036770">
    <property type="entry name" value="Ankyrin_rpt-contain_sf"/>
</dbReference>
<dbReference type="AlphaFoldDB" id="K0TB74"/>
<dbReference type="Gene3D" id="1.25.40.20">
    <property type="entry name" value="Ankyrin repeat-containing domain"/>
    <property type="match status" value="1"/>
</dbReference>
<dbReference type="Proteomes" id="UP000266841">
    <property type="component" value="Unassembled WGS sequence"/>
</dbReference>
<evidence type="ECO:0000256" key="3">
    <source>
        <dbReference type="SAM" id="Phobius"/>
    </source>
</evidence>
<evidence type="ECO:0000313" key="5">
    <source>
        <dbReference type="Proteomes" id="UP000266841"/>
    </source>
</evidence>
<evidence type="ECO:0000256" key="1">
    <source>
        <dbReference type="PROSITE-ProRule" id="PRU00023"/>
    </source>
</evidence>
<gene>
    <name evidence="4" type="ORF">THAOC_11246</name>
</gene>
<comment type="caution">
    <text evidence="4">The sequence shown here is derived from an EMBL/GenBank/DDBJ whole genome shotgun (WGS) entry which is preliminary data.</text>
</comment>
<reference evidence="4 5" key="1">
    <citation type="journal article" date="2012" name="Genome Biol.">
        <title>Genome and low-iron response of an oceanic diatom adapted to chronic iron limitation.</title>
        <authorList>
            <person name="Lommer M."/>
            <person name="Specht M."/>
            <person name="Roy A.S."/>
            <person name="Kraemer L."/>
            <person name="Andreson R."/>
            <person name="Gutowska M.A."/>
            <person name="Wolf J."/>
            <person name="Bergner S.V."/>
            <person name="Schilhabel M.B."/>
            <person name="Klostermeier U.C."/>
            <person name="Beiko R.G."/>
            <person name="Rosenstiel P."/>
            <person name="Hippler M."/>
            <person name="Laroche J."/>
        </authorList>
    </citation>
    <scope>NUCLEOTIDE SEQUENCE [LARGE SCALE GENOMIC DNA]</scope>
    <source>
        <strain evidence="4 5">CCMP1005</strain>
    </source>
</reference>
<feature type="repeat" description="ANK" evidence="1">
    <location>
        <begin position="352"/>
        <end position="384"/>
    </location>
</feature>
<protein>
    <submittedName>
        <fullName evidence="4">Uncharacterized protein</fullName>
    </submittedName>
</protein>
<accession>K0TB74</accession>
<organism evidence="4 5">
    <name type="scientific">Thalassiosira oceanica</name>
    <name type="common">Marine diatom</name>
    <dbReference type="NCBI Taxonomy" id="159749"/>
    <lineage>
        <taxon>Eukaryota</taxon>
        <taxon>Sar</taxon>
        <taxon>Stramenopiles</taxon>
        <taxon>Ochrophyta</taxon>
        <taxon>Bacillariophyta</taxon>
        <taxon>Coscinodiscophyceae</taxon>
        <taxon>Thalassiosirophycidae</taxon>
        <taxon>Thalassiosirales</taxon>
        <taxon>Thalassiosiraceae</taxon>
        <taxon>Thalassiosira</taxon>
    </lineage>
</organism>
<feature type="non-terminal residue" evidence="4">
    <location>
        <position position="1"/>
    </location>
</feature>
<evidence type="ECO:0000313" key="4">
    <source>
        <dbReference type="EMBL" id="EJK67687.1"/>
    </source>
</evidence>
<keyword evidence="3" id="KW-0472">Membrane</keyword>
<feature type="transmembrane region" description="Helical" evidence="3">
    <location>
        <begin position="12"/>
        <end position="32"/>
    </location>
</feature>
<proteinExistence type="predicted"/>
<dbReference type="PROSITE" id="PS50297">
    <property type="entry name" value="ANK_REP_REGION"/>
    <property type="match status" value="1"/>
</dbReference>
<dbReference type="PROSITE" id="PS50088">
    <property type="entry name" value="ANK_REPEAT"/>
    <property type="match status" value="1"/>
</dbReference>
<dbReference type="InterPro" id="IPR002110">
    <property type="entry name" value="Ankyrin_rpt"/>
</dbReference>
<keyword evidence="3" id="KW-1133">Transmembrane helix</keyword>
<name>K0TB74_THAOC</name>
<evidence type="ECO:0000256" key="2">
    <source>
        <dbReference type="SAM" id="MobiDB-lite"/>
    </source>
</evidence>
<dbReference type="SUPFAM" id="SSF48403">
    <property type="entry name" value="Ankyrin repeat"/>
    <property type="match status" value="1"/>
</dbReference>
<feature type="region of interest" description="Disordered" evidence="2">
    <location>
        <begin position="577"/>
        <end position="597"/>
    </location>
</feature>
<feature type="compositionally biased region" description="Basic residues" evidence="2">
    <location>
        <begin position="583"/>
        <end position="597"/>
    </location>
</feature>
<keyword evidence="5" id="KW-1185">Reference proteome</keyword>
<sequence>SLHRVLRLNPEQFPDVFLFLISYALVTHIFVLDTSVMHSKFTFTVSGYYGSGCNPAKERIRKPYSAPTVALHLPHDEFDFHLGGTRSLSSTLGDMPKKLVDLNIFVHRSSICQSRALARGWALVTVIAEVARPGTSELAYLGNPGQDDVGCGEVQYWWETSRLEVKFEKGTDNEQRARLSDAPLALRSDDLRVAAKAVAVDVCCGEVRSWCAVVMVDELGEEWTDEKLCRVTENVPTKLARLLGTGRRACGAAAKFGGQNNDPKIPVNTSCVRQAKPTPRVCRAIARAEEDVGEDWDGVTVLQDNNDKQPLRMPDYIGKTIVREGDINKVLKWINANRTEDRVNAKASTENMGQPVVMIAATSNQLELATLLLQLGANVNTKEFQGITTIFHTIVHPKLSTEDVNKLVRLLLSWGANFFSERLSSRENCVDMARQRGALKLADLLESELGGRRCEIVNLSSRPELNGKTCVADEHLPSSNQYKVTLETKDKEVVVLCPDNLKRRDRTPQDCGYYVEFKNGRTIRHDFDSNEDCQAFVAALNRDETQPAVTEEAEARAEQAAAELLAELGLDDIREESSCGQVKKAKKRRGDKKKRKN</sequence>